<keyword evidence="4 7" id="KW-1133">Transmembrane helix</keyword>
<sequence>MDLAALLDPASAAIVLGGTLAATLLGSGRGEVAASLGAVANLFRRPFDYEQARAEIARDVAAMRKDGVVRAHSVHSTDREILSATEALIHDRSLASLVATHEKFRDERIARRTMAMRPVLLAAEMGPVFGMVGTLVSLSQMPLAAPAGGSMVGGIAMAVLTTLYGLVLAHLACNPLARLIARRGAHEEAQRQMLIDWLARQLAAAVPPAARPPEPRLERVA</sequence>
<comment type="similarity">
    <text evidence="6">Belongs to the exbB/tolQ family.</text>
</comment>
<keyword evidence="2" id="KW-1003">Cell membrane</keyword>
<dbReference type="EMBL" id="WTYV01000002">
    <property type="protein sequence ID" value="MXO71138.1"/>
    <property type="molecule type" value="Genomic_DNA"/>
</dbReference>
<dbReference type="PANTHER" id="PTHR30433">
    <property type="entry name" value="CHEMOTAXIS PROTEIN MOTA"/>
    <property type="match status" value="1"/>
</dbReference>
<dbReference type="AlphaFoldDB" id="A0A844YW22"/>
<dbReference type="OrthoDB" id="9806929at2"/>
<evidence type="ECO:0000313" key="10">
    <source>
        <dbReference type="Proteomes" id="UP000466966"/>
    </source>
</evidence>
<evidence type="ECO:0000256" key="7">
    <source>
        <dbReference type="SAM" id="Phobius"/>
    </source>
</evidence>
<gene>
    <name evidence="9" type="ORF">GRI99_05740</name>
</gene>
<dbReference type="GO" id="GO:0071978">
    <property type="term" value="P:bacterial-type flagellum-dependent swarming motility"/>
    <property type="evidence" value="ECO:0007669"/>
    <property type="project" value="InterPro"/>
</dbReference>
<organism evidence="9 10">
    <name type="scientific">Alteraurantiacibacter buctensis</name>
    <dbReference type="NCBI Taxonomy" id="1503981"/>
    <lineage>
        <taxon>Bacteria</taxon>
        <taxon>Pseudomonadati</taxon>
        <taxon>Pseudomonadota</taxon>
        <taxon>Alphaproteobacteria</taxon>
        <taxon>Sphingomonadales</taxon>
        <taxon>Erythrobacteraceae</taxon>
        <taxon>Alteraurantiacibacter</taxon>
    </lineage>
</organism>
<dbReference type="InterPro" id="IPR047055">
    <property type="entry name" value="MotA-like"/>
</dbReference>
<comment type="caution">
    <text evidence="9">The sequence shown here is derived from an EMBL/GenBank/DDBJ whole genome shotgun (WGS) entry which is preliminary data.</text>
</comment>
<keyword evidence="5 7" id="KW-0472">Membrane</keyword>
<dbReference type="InterPro" id="IPR002898">
    <property type="entry name" value="MotA_ExbB_proton_chnl"/>
</dbReference>
<evidence type="ECO:0000256" key="6">
    <source>
        <dbReference type="RuleBase" id="RU004057"/>
    </source>
</evidence>
<keyword evidence="6" id="KW-0653">Protein transport</keyword>
<evidence type="ECO:0000256" key="1">
    <source>
        <dbReference type="ARBA" id="ARBA00004651"/>
    </source>
</evidence>
<feature type="transmembrane region" description="Helical" evidence="7">
    <location>
        <begin position="151"/>
        <end position="173"/>
    </location>
</feature>
<protein>
    <submittedName>
        <fullName evidence="9">Chemotaxis protein MotA</fullName>
    </submittedName>
</protein>
<evidence type="ECO:0000313" key="9">
    <source>
        <dbReference type="EMBL" id="MXO71138.1"/>
    </source>
</evidence>
<feature type="transmembrane region" description="Helical" evidence="7">
    <location>
        <begin position="118"/>
        <end position="139"/>
    </location>
</feature>
<proteinExistence type="inferred from homology"/>
<comment type="subcellular location">
    <subcellularLocation>
        <location evidence="1">Cell membrane</location>
        <topology evidence="1">Multi-pass membrane protein</topology>
    </subcellularLocation>
    <subcellularLocation>
        <location evidence="6">Membrane</location>
        <topology evidence="6">Multi-pass membrane protein</topology>
    </subcellularLocation>
</comment>
<evidence type="ECO:0000256" key="2">
    <source>
        <dbReference type="ARBA" id="ARBA00022475"/>
    </source>
</evidence>
<dbReference type="GO" id="GO:0006935">
    <property type="term" value="P:chemotaxis"/>
    <property type="evidence" value="ECO:0007669"/>
    <property type="project" value="InterPro"/>
</dbReference>
<evidence type="ECO:0000256" key="3">
    <source>
        <dbReference type="ARBA" id="ARBA00022692"/>
    </source>
</evidence>
<accession>A0A844YW22</accession>
<keyword evidence="3 7" id="KW-0812">Transmembrane</keyword>
<dbReference type="RefSeq" id="WP_160771082.1">
    <property type="nucleotide sequence ID" value="NZ_WTYV01000002.1"/>
</dbReference>
<dbReference type="GO" id="GO:0015031">
    <property type="term" value="P:protein transport"/>
    <property type="evidence" value="ECO:0007669"/>
    <property type="project" value="UniProtKB-KW"/>
</dbReference>
<evidence type="ECO:0000256" key="4">
    <source>
        <dbReference type="ARBA" id="ARBA00022989"/>
    </source>
</evidence>
<reference evidence="9 10" key="1">
    <citation type="submission" date="2019-12" db="EMBL/GenBank/DDBJ databases">
        <title>Genomic-based taxomic classification of the family Erythrobacteraceae.</title>
        <authorList>
            <person name="Xu L."/>
        </authorList>
    </citation>
    <scope>NUCLEOTIDE SEQUENCE [LARGE SCALE GENOMIC DNA]</scope>
    <source>
        <strain evidence="9 10">M0322</strain>
    </source>
</reference>
<evidence type="ECO:0000256" key="5">
    <source>
        <dbReference type="ARBA" id="ARBA00023136"/>
    </source>
</evidence>
<dbReference type="GO" id="GO:0005886">
    <property type="term" value="C:plasma membrane"/>
    <property type="evidence" value="ECO:0007669"/>
    <property type="project" value="UniProtKB-SubCell"/>
</dbReference>
<dbReference type="Proteomes" id="UP000466966">
    <property type="component" value="Unassembled WGS sequence"/>
</dbReference>
<feature type="domain" description="MotA/TolQ/ExbB proton channel" evidence="8">
    <location>
        <begin position="121"/>
        <end position="193"/>
    </location>
</feature>
<evidence type="ECO:0000259" key="8">
    <source>
        <dbReference type="Pfam" id="PF01618"/>
    </source>
</evidence>
<keyword evidence="6" id="KW-0813">Transport</keyword>
<name>A0A844YW22_9SPHN</name>
<dbReference type="Pfam" id="PF01618">
    <property type="entry name" value="MotA_ExbB"/>
    <property type="match status" value="1"/>
</dbReference>
<keyword evidence="10" id="KW-1185">Reference proteome</keyword>